<name>A0A7X6L9G2_9NOCA</name>
<proteinExistence type="predicted"/>
<evidence type="ECO:0000313" key="2">
    <source>
        <dbReference type="EMBL" id="NKY30329.1"/>
    </source>
</evidence>
<comment type="caution">
    <text evidence="2">The sequence shown here is derived from an EMBL/GenBank/DDBJ whole genome shotgun (WGS) entry which is preliminary data.</text>
</comment>
<protein>
    <submittedName>
        <fullName evidence="2">Glyoxalase</fullName>
    </submittedName>
</protein>
<feature type="domain" description="VOC" evidence="1">
    <location>
        <begin position="18"/>
        <end position="132"/>
    </location>
</feature>
<dbReference type="Gene3D" id="3.10.180.10">
    <property type="entry name" value="2,3-Dihydroxybiphenyl 1,2-Dioxygenase, domain 1"/>
    <property type="match status" value="1"/>
</dbReference>
<dbReference type="PANTHER" id="PTHR39175:SF1">
    <property type="entry name" value="FAMILY PROTEIN, PUTATIVE (AFU_ORTHOLOGUE AFUA_3G15060)-RELATED"/>
    <property type="match status" value="1"/>
</dbReference>
<dbReference type="Proteomes" id="UP000540698">
    <property type="component" value="Unassembled WGS sequence"/>
</dbReference>
<dbReference type="InterPro" id="IPR029068">
    <property type="entry name" value="Glyas_Bleomycin-R_OHBP_Dase"/>
</dbReference>
<dbReference type="PROSITE" id="PS51819">
    <property type="entry name" value="VOC"/>
    <property type="match status" value="1"/>
</dbReference>
<keyword evidence="3" id="KW-1185">Reference proteome</keyword>
<reference evidence="2 3" key="1">
    <citation type="submission" date="2020-04" db="EMBL/GenBank/DDBJ databases">
        <title>MicrobeNet Type strains.</title>
        <authorList>
            <person name="Nicholson A.C."/>
        </authorList>
    </citation>
    <scope>NUCLEOTIDE SEQUENCE [LARGE SCALE GENOMIC DNA]</scope>
    <source>
        <strain evidence="2 3">DSM 44956</strain>
    </source>
</reference>
<organism evidence="2 3">
    <name type="scientific">Nocardia gamkensis</name>
    <dbReference type="NCBI Taxonomy" id="352869"/>
    <lineage>
        <taxon>Bacteria</taxon>
        <taxon>Bacillati</taxon>
        <taxon>Actinomycetota</taxon>
        <taxon>Actinomycetes</taxon>
        <taxon>Mycobacteriales</taxon>
        <taxon>Nocardiaceae</taxon>
        <taxon>Nocardia</taxon>
    </lineage>
</organism>
<dbReference type="EMBL" id="JAAXOS010000017">
    <property type="protein sequence ID" value="NKY30329.1"/>
    <property type="molecule type" value="Genomic_DNA"/>
</dbReference>
<dbReference type="PANTHER" id="PTHR39175">
    <property type="entry name" value="FAMILY PROTEIN, PUTATIVE (AFU_ORTHOLOGUE AFUA_3G15060)-RELATED"/>
    <property type="match status" value="1"/>
</dbReference>
<dbReference type="AlphaFoldDB" id="A0A7X6L9G2"/>
<sequence length="146" mass="16448">MSVLPYDSVATSTDFHLGLHHVQLAIPPGSEPECRRFYVEVLGLREVRKPPVLAARGGLWVRGDGLEIHLGVEQDFRPARKAHPGILVGRLDELAQRLTEADVELSWDEEFPGFRRFYAFDCVGNRLEFMSPLHESAPEHEIDSSS</sequence>
<gene>
    <name evidence="2" type="ORF">HGB38_29550</name>
</gene>
<accession>A0A7X6L9G2</accession>
<evidence type="ECO:0000259" key="1">
    <source>
        <dbReference type="PROSITE" id="PS51819"/>
    </source>
</evidence>
<evidence type="ECO:0000313" key="3">
    <source>
        <dbReference type="Proteomes" id="UP000540698"/>
    </source>
</evidence>
<dbReference type="SUPFAM" id="SSF54593">
    <property type="entry name" value="Glyoxalase/Bleomycin resistance protein/Dihydroxybiphenyl dioxygenase"/>
    <property type="match status" value="1"/>
</dbReference>
<dbReference type="InterPro" id="IPR037523">
    <property type="entry name" value="VOC_core"/>
</dbReference>